<dbReference type="Pfam" id="PF20040">
    <property type="entry name" value="DUF6442"/>
    <property type="match status" value="1"/>
</dbReference>
<accession>A0ABT7S170</accession>
<dbReference type="EMBL" id="JAUCAQ010000026">
    <property type="protein sequence ID" value="MDM7647318.1"/>
    <property type="molecule type" value="Genomic_DNA"/>
</dbReference>
<feature type="transmembrane region" description="Helical" evidence="1">
    <location>
        <begin position="77"/>
        <end position="102"/>
    </location>
</feature>
<comment type="caution">
    <text evidence="2">The sequence shown here is derived from an EMBL/GenBank/DDBJ whole genome shotgun (WGS) entry which is preliminary data.</text>
</comment>
<sequence>MNEKKFLKVAQAENRDEGKLSELKSMTAVHYVMLLLAWLIVFAVRLFQNERTDDLFFMILFLALGHELYMLKKKISFVTIITVVILVIATVMTGWSLLSVLFV</sequence>
<evidence type="ECO:0000313" key="2">
    <source>
        <dbReference type="EMBL" id="MDM7647318.1"/>
    </source>
</evidence>
<dbReference type="RefSeq" id="WP_050884679.1">
    <property type="nucleotide sequence ID" value="NZ_JAUCAQ010000026.1"/>
</dbReference>
<dbReference type="Proteomes" id="UP001242903">
    <property type="component" value="Unassembled WGS sequence"/>
</dbReference>
<keyword evidence="1" id="KW-0472">Membrane</keyword>
<keyword evidence="3" id="KW-1185">Reference proteome</keyword>
<name>A0ABT7S170_9LACO</name>
<keyword evidence="1" id="KW-1133">Transmembrane helix</keyword>
<proteinExistence type="predicted"/>
<feature type="transmembrane region" description="Helical" evidence="1">
    <location>
        <begin position="54"/>
        <end position="71"/>
    </location>
</feature>
<dbReference type="InterPro" id="IPR045620">
    <property type="entry name" value="DUF6442"/>
</dbReference>
<organism evidence="2 3">
    <name type="scientific">Leuconostoc falkenbergense</name>
    <dbReference type="NCBI Taxonomy" id="2766470"/>
    <lineage>
        <taxon>Bacteria</taxon>
        <taxon>Bacillati</taxon>
        <taxon>Bacillota</taxon>
        <taxon>Bacilli</taxon>
        <taxon>Lactobacillales</taxon>
        <taxon>Lactobacillaceae</taxon>
        <taxon>Leuconostoc</taxon>
    </lineage>
</organism>
<feature type="transmembrane region" description="Helical" evidence="1">
    <location>
        <begin position="28"/>
        <end position="47"/>
    </location>
</feature>
<reference evidence="2 3" key="1">
    <citation type="submission" date="2023-06" db="EMBL/GenBank/DDBJ databases">
        <title>Draft Genome Sequences of lactic acid bacteria strains isolated from fermented milk products.</title>
        <authorList>
            <person name="Elcheninov A.G."/>
            <person name="Klyukina A."/>
            <person name="Zayulina K.S."/>
            <person name="Gavirova L.A."/>
            <person name="Shcherbakova P.A."/>
            <person name="Shestakov A.I."/>
            <person name="Kublanov I.V."/>
            <person name="Kochetkova T.V."/>
        </authorList>
    </citation>
    <scope>NUCLEOTIDE SEQUENCE [LARGE SCALE GENOMIC DNA]</scope>
    <source>
        <strain evidence="2 3">TOM.81</strain>
    </source>
</reference>
<protein>
    <submittedName>
        <fullName evidence="2">DUF6442 family protein</fullName>
    </submittedName>
</protein>
<evidence type="ECO:0000256" key="1">
    <source>
        <dbReference type="SAM" id="Phobius"/>
    </source>
</evidence>
<evidence type="ECO:0000313" key="3">
    <source>
        <dbReference type="Proteomes" id="UP001242903"/>
    </source>
</evidence>
<keyword evidence="1" id="KW-0812">Transmembrane</keyword>
<gene>
    <name evidence="2" type="ORF">QUE93_09855</name>
</gene>